<dbReference type="Pfam" id="PF17827">
    <property type="entry name" value="PrmC_N"/>
    <property type="match status" value="1"/>
</dbReference>
<reference evidence="8 9" key="1">
    <citation type="submission" date="2021-03" db="EMBL/GenBank/DDBJ databases">
        <title>Tianweitania aestuarii sp. nov., isolated from a tidal flat.</title>
        <authorList>
            <person name="Park S."/>
            <person name="Yoon J.-H."/>
        </authorList>
    </citation>
    <scope>NUCLEOTIDE SEQUENCE [LARGE SCALE GENOMIC DNA]</scope>
    <source>
        <strain evidence="8 9">BSSL-BM11</strain>
    </source>
</reference>
<evidence type="ECO:0000313" key="8">
    <source>
        <dbReference type="EMBL" id="MBS9722419.1"/>
    </source>
</evidence>
<dbReference type="EMBL" id="JAFMNX010000005">
    <property type="protein sequence ID" value="MBS9722419.1"/>
    <property type="molecule type" value="Genomic_DNA"/>
</dbReference>
<sequence>MTSASQALRMVRDALRSARIEGADFDARLLFEHVTGLSALDLVRDPHHVLTQEQLAALEAAQTRRIGGEPVHRILGYRDFHGLRFNLSPDTLEPRPDTEILVDAVAPWLRTRLTAAGSCQVLDLGTGSGAIAVSLLKEVAGLKAVATDLSAGALQTASGNARINGVADRFETVRSDWLADVTGRFDAIVSNPPYIASAVIADLSRDVRDHDPMRALDGGTDGLDAYRAIAEGAERSLAPDGIIGLEIGWDQKTLVSALFERAGYRLIDARKDYGGNDRVLIFAFKQA</sequence>
<feature type="binding site" evidence="5">
    <location>
        <position position="191"/>
    </location>
    <ligand>
        <name>S-adenosyl-L-methionine</name>
        <dbReference type="ChEBI" id="CHEBI:59789"/>
    </ligand>
</feature>
<dbReference type="PANTHER" id="PTHR18895:SF74">
    <property type="entry name" value="MTRF1L RELEASE FACTOR GLUTAMINE METHYLTRANSFERASE"/>
    <property type="match status" value="1"/>
</dbReference>
<dbReference type="GO" id="GO:0032259">
    <property type="term" value="P:methylation"/>
    <property type="evidence" value="ECO:0007669"/>
    <property type="project" value="UniProtKB-KW"/>
</dbReference>
<evidence type="ECO:0000256" key="4">
    <source>
        <dbReference type="ARBA" id="ARBA00048391"/>
    </source>
</evidence>
<dbReference type="Gene3D" id="3.40.50.150">
    <property type="entry name" value="Vaccinia Virus protein VP39"/>
    <property type="match status" value="1"/>
</dbReference>
<dbReference type="PROSITE" id="PS00092">
    <property type="entry name" value="N6_MTASE"/>
    <property type="match status" value="1"/>
</dbReference>
<dbReference type="Gene3D" id="1.10.8.10">
    <property type="entry name" value="DNA helicase RuvA subunit, C-terminal domain"/>
    <property type="match status" value="1"/>
</dbReference>
<comment type="similarity">
    <text evidence="5">Belongs to the protein N5-glutamine methyltransferase family. PrmC subfamily.</text>
</comment>
<keyword evidence="9" id="KW-1185">Reference proteome</keyword>
<feature type="binding site" evidence="5">
    <location>
        <position position="177"/>
    </location>
    <ligand>
        <name>S-adenosyl-L-methionine</name>
        <dbReference type="ChEBI" id="CHEBI:59789"/>
    </ligand>
</feature>
<dbReference type="RefSeq" id="WP_213986062.1">
    <property type="nucleotide sequence ID" value="NZ_JAFMNX010000005.1"/>
</dbReference>
<keyword evidence="2 5" id="KW-0808">Transferase</keyword>
<dbReference type="NCBIfam" id="TIGR00536">
    <property type="entry name" value="hemK_fam"/>
    <property type="match status" value="1"/>
</dbReference>
<feature type="binding site" evidence="5">
    <location>
        <position position="148"/>
    </location>
    <ligand>
        <name>S-adenosyl-L-methionine</name>
        <dbReference type="ChEBI" id="CHEBI:59789"/>
    </ligand>
</feature>
<feature type="domain" description="Methyltransferase small" evidence="6">
    <location>
        <begin position="103"/>
        <end position="197"/>
    </location>
</feature>
<comment type="function">
    <text evidence="5">Methylates the class 1 translation termination release factors RF1/PrfA and RF2/PrfB on the glutamine residue of the universally conserved GGQ motif.</text>
</comment>
<dbReference type="CDD" id="cd02440">
    <property type="entry name" value="AdoMet_MTases"/>
    <property type="match status" value="1"/>
</dbReference>
<dbReference type="InterPro" id="IPR002052">
    <property type="entry name" value="DNA_methylase_N6_adenine_CS"/>
</dbReference>
<accession>A0ABS5RZD2</accession>
<proteinExistence type="inferred from homology"/>
<dbReference type="InterPro" id="IPR050320">
    <property type="entry name" value="N5-glutamine_MTase"/>
</dbReference>
<feature type="binding site" evidence="5">
    <location>
        <begin position="191"/>
        <end position="194"/>
    </location>
    <ligand>
        <name>substrate</name>
    </ligand>
</feature>
<dbReference type="InterPro" id="IPR029063">
    <property type="entry name" value="SAM-dependent_MTases_sf"/>
</dbReference>
<comment type="catalytic activity">
    <reaction evidence="4 5">
        <text>L-glutaminyl-[peptide chain release factor] + S-adenosyl-L-methionine = N(5)-methyl-L-glutaminyl-[peptide chain release factor] + S-adenosyl-L-homocysteine + H(+)</text>
        <dbReference type="Rhea" id="RHEA:42896"/>
        <dbReference type="Rhea" id="RHEA-COMP:10271"/>
        <dbReference type="Rhea" id="RHEA-COMP:10272"/>
        <dbReference type="ChEBI" id="CHEBI:15378"/>
        <dbReference type="ChEBI" id="CHEBI:30011"/>
        <dbReference type="ChEBI" id="CHEBI:57856"/>
        <dbReference type="ChEBI" id="CHEBI:59789"/>
        <dbReference type="ChEBI" id="CHEBI:61891"/>
        <dbReference type="EC" id="2.1.1.297"/>
    </reaction>
</comment>
<dbReference type="Pfam" id="PF05175">
    <property type="entry name" value="MTS"/>
    <property type="match status" value="1"/>
</dbReference>
<dbReference type="HAMAP" id="MF_02126">
    <property type="entry name" value="RF_methyltr_PrmC"/>
    <property type="match status" value="1"/>
</dbReference>
<keyword evidence="3 5" id="KW-0949">S-adenosyl-L-methionine</keyword>
<protein>
    <recommendedName>
        <fullName evidence="5">Release factor glutamine methyltransferase</fullName>
        <shortName evidence="5">RF MTase</shortName>
        <ecNumber evidence="5">2.1.1.297</ecNumber>
    </recommendedName>
    <alternativeName>
        <fullName evidence="5">N5-glutamine methyltransferase PrmC</fullName>
    </alternativeName>
    <alternativeName>
        <fullName evidence="5">Protein-(glutamine-N5) MTase PrmC</fullName>
    </alternativeName>
    <alternativeName>
        <fullName evidence="5">Protein-glutamine N-methyltransferase PrmC</fullName>
    </alternativeName>
</protein>
<comment type="caution">
    <text evidence="8">The sequence shown here is derived from an EMBL/GenBank/DDBJ whole genome shotgun (WGS) entry which is preliminary data.</text>
</comment>
<evidence type="ECO:0000259" key="7">
    <source>
        <dbReference type="Pfam" id="PF17827"/>
    </source>
</evidence>
<dbReference type="InterPro" id="IPR040758">
    <property type="entry name" value="PrmC_N"/>
</dbReference>
<dbReference type="GO" id="GO:0102559">
    <property type="term" value="F:peptide chain release factor N(5)-glutamine methyltransferase activity"/>
    <property type="evidence" value="ECO:0007669"/>
    <property type="project" value="UniProtKB-EC"/>
</dbReference>
<dbReference type="InterPro" id="IPR007848">
    <property type="entry name" value="Small_mtfrase_dom"/>
</dbReference>
<evidence type="ECO:0000256" key="2">
    <source>
        <dbReference type="ARBA" id="ARBA00022679"/>
    </source>
</evidence>
<organism evidence="8 9">
    <name type="scientific">Tianweitania aestuarii</name>
    <dbReference type="NCBI Taxonomy" id="2814886"/>
    <lineage>
        <taxon>Bacteria</taxon>
        <taxon>Pseudomonadati</taxon>
        <taxon>Pseudomonadota</taxon>
        <taxon>Alphaproteobacteria</taxon>
        <taxon>Hyphomicrobiales</taxon>
        <taxon>Phyllobacteriaceae</taxon>
        <taxon>Tianweitania</taxon>
    </lineage>
</organism>
<feature type="domain" description="Release factor glutamine methyltransferase N-terminal" evidence="7">
    <location>
        <begin position="6"/>
        <end position="76"/>
    </location>
</feature>
<evidence type="ECO:0000313" key="9">
    <source>
        <dbReference type="Proteomes" id="UP001297272"/>
    </source>
</evidence>
<dbReference type="SUPFAM" id="SSF53335">
    <property type="entry name" value="S-adenosyl-L-methionine-dependent methyltransferases"/>
    <property type="match status" value="1"/>
</dbReference>
<dbReference type="PANTHER" id="PTHR18895">
    <property type="entry name" value="HEMK METHYLTRANSFERASE"/>
    <property type="match status" value="1"/>
</dbReference>
<dbReference type="InterPro" id="IPR004556">
    <property type="entry name" value="HemK-like"/>
</dbReference>
<evidence type="ECO:0000256" key="1">
    <source>
        <dbReference type="ARBA" id="ARBA00022603"/>
    </source>
</evidence>
<evidence type="ECO:0000259" key="6">
    <source>
        <dbReference type="Pfam" id="PF05175"/>
    </source>
</evidence>
<dbReference type="EC" id="2.1.1.297" evidence="5"/>
<gene>
    <name evidence="5 8" type="primary">prmC</name>
    <name evidence="8" type="ORF">JYU29_17130</name>
</gene>
<name>A0ABS5RZD2_9HYPH</name>
<evidence type="ECO:0000256" key="3">
    <source>
        <dbReference type="ARBA" id="ARBA00022691"/>
    </source>
</evidence>
<dbReference type="Proteomes" id="UP001297272">
    <property type="component" value="Unassembled WGS sequence"/>
</dbReference>
<dbReference type="NCBIfam" id="TIGR03534">
    <property type="entry name" value="RF_mod_PrmC"/>
    <property type="match status" value="1"/>
</dbReference>
<keyword evidence="1 5" id="KW-0489">Methyltransferase</keyword>
<feature type="binding site" evidence="5">
    <location>
        <begin position="125"/>
        <end position="129"/>
    </location>
    <ligand>
        <name>S-adenosyl-L-methionine</name>
        <dbReference type="ChEBI" id="CHEBI:59789"/>
    </ligand>
</feature>
<dbReference type="InterPro" id="IPR019874">
    <property type="entry name" value="RF_methyltr_PrmC"/>
</dbReference>
<evidence type="ECO:0000256" key="5">
    <source>
        <dbReference type="HAMAP-Rule" id="MF_02126"/>
    </source>
</evidence>